<sequence length="92" mass="10204">MRWAEHAIAEGRGREEASSTEKTNNTYCRGHSQQSRQFDGVDGVEALLHHIIPLSPFVFNATVYVCSVPFPKRTRFLFLVPSCCGSAASFAI</sequence>
<dbReference type="AlphaFoldDB" id="A0A1I7UMY7"/>
<keyword evidence="2" id="KW-1185">Reference proteome</keyword>
<organism evidence="2 3">
    <name type="scientific">Caenorhabditis tropicalis</name>
    <dbReference type="NCBI Taxonomy" id="1561998"/>
    <lineage>
        <taxon>Eukaryota</taxon>
        <taxon>Metazoa</taxon>
        <taxon>Ecdysozoa</taxon>
        <taxon>Nematoda</taxon>
        <taxon>Chromadorea</taxon>
        <taxon>Rhabditida</taxon>
        <taxon>Rhabditina</taxon>
        <taxon>Rhabditomorpha</taxon>
        <taxon>Rhabditoidea</taxon>
        <taxon>Rhabditidae</taxon>
        <taxon>Peloderinae</taxon>
        <taxon>Caenorhabditis</taxon>
    </lineage>
</organism>
<feature type="compositionally biased region" description="Basic and acidic residues" evidence="1">
    <location>
        <begin position="1"/>
        <end position="19"/>
    </location>
</feature>
<name>A0A1I7UMY7_9PELO</name>
<dbReference type="Proteomes" id="UP000095282">
    <property type="component" value="Unplaced"/>
</dbReference>
<protein>
    <submittedName>
        <fullName evidence="3">Uncharacterized protein</fullName>
    </submittedName>
</protein>
<dbReference type="WBParaSite" id="Csp11.Scaffold630.g17589.t1">
    <property type="protein sequence ID" value="Csp11.Scaffold630.g17589.t1"/>
    <property type="gene ID" value="Csp11.Scaffold630.g17589"/>
</dbReference>
<feature type="region of interest" description="Disordered" evidence="1">
    <location>
        <begin position="1"/>
        <end position="33"/>
    </location>
</feature>
<evidence type="ECO:0000313" key="2">
    <source>
        <dbReference type="Proteomes" id="UP000095282"/>
    </source>
</evidence>
<accession>A0A1I7UMY7</accession>
<proteinExistence type="predicted"/>
<evidence type="ECO:0000313" key="3">
    <source>
        <dbReference type="WBParaSite" id="Csp11.Scaffold630.g17589.t1"/>
    </source>
</evidence>
<evidence type="ECO:0000256" key="1">
    <source>
        <dbReference type="SAM" id="MobiDB-lite"/>
    </source>
</evidence>
<reference evidence="3" key="1">
    <citation type="submission" date="2016-11" db="UniProtKB">
        <authorList>
            <consortium name="WormBaseParasite"/>
        </authorList>
    </citation>
    <scope>IDENTIFICATION</scope>
</reference>
<feature type="compositionally biased region" description="Polar residues" evidence="1">
    <location>
        <begin position="20"/>
        <end position="33"/>
    </location>
</feature>